<evidence type="ECO:0000313" key="2">
    <source>
        <dbReference type="EMBL" id="CAI2381686.1"/>
    </source>
</evidence>
<feature type="compositionally biased region" description="Low complexity" evidence="1">
    <location>
        <begin position="614"/>
        <end position="625"/>
    </location>
</feature>
<feature type="compositionally biased region" description="Polar residues" evidence="1">
    <location>
        <begin position="34"/>
        <end position="47"/>
    </location>
</feature>
<accession>A0AAD1XYD0</accession>
<evidence type="ECO:0000256" key="1">
    <source>
        <dbReference type="SAM" id="MobiDB-lite"/>
    </source>
</evidence>
<dbReference type="Proteomes" id="UP001295684">
    <property type="component" value="Unassembled WGS sequence"/>
</dbReference>
<proteinExistence type="predicted"/>
<sequence>MKLKVDLSQYVKENKNISRFTNHSRAFSLDSRSKNSATKMNQRYQNRSNDKSKTSSLNRDLEGFERKDASNSPFNNQYDGVKVEARKNNSDLKRKSRRTRELKEEPEVGINSIGLNGSTSKDVKNKLLKPAKIQVKDLISNLNSIQGMFSKKFKKSKVFKDNKNPIKYQYFGKNMGDLPESREECLARSLIARQENLLPKIQAEKPELNSNNCMASGFLTKFKRSEKLTESIFGDKVNLIQTQKLQESKRLARNPYSFYKKKEKDVIVLPQSSSLEYKTPINLKNSKSNTKRIRKYLREDHPAISLDGQNMNQRQKSKLVINDNNELVIQQVDHSLDKFVNKSIQGLSNKFPCTFSQNQSSTDLNPHKGIEKGFKPKEIEDQMNKSEIAHNSALFLSKYLKSIHNNPIKKRNNDALNKSCTNNPDSSYSMLNRSVPMKERYLVNMNRGEYSSPIMLENQQFNHKARKSSGYSNVSGITGAVHPLKPSYDWIKDKYKNEYYKRRIFDKDLLQDSIQVLKDQKNDMKYFRNKLEIQHYFQTVKDLNKRRKKYNELLLVFHPDKRQKDCDQELYNKMFLFLQRGKKQFLKEYVSKEEQESKNKNKHKKCVSGTTQISSSNPGSSNLTSIGQKNQTNPDSLIDDEYLHKVEERLHERRGVINKIE</sequence>
<dbReference type="AlphaFoldDB" id="A0AAD1XYD0"/>
<feature type="region of interest" description="Disordered" evidence="1">
    <location>
        <begin position="593"/>
        <end position="637"/>
    </location>
</feature>
<protein>
    <recommendedName>
        <fullName evidence="4">J domain-containing protein</fullName>
    </recommendedName>
</protein>
<evidence type="ECO:0008006" key="4">
    <source>
        <dbReference type="Google" id="ProtNLM"/>
    </source>
</evidence>
<gene>
    <name evidence="2" type="ORF">ECRASSUSDP1_LOCUS23144</name>
</gene>
<feature type="compositionally biased region" description="Basic and acidic residues" evidence="1">
    <location>
        <begin position="81"/>
        <end position="105"/>
    </location>
</feature>
<evidence type="ECO:0000313" key="3">
    <source>
        <dbReference type="Proteomes" id="UP001295684"/>
    </source>
</evidence>
<comment type="caution">
    <text evidence="2">The sequence shown here is derived from an EMBL/GenBank/DDBJ whole genome shotgun (WGS) entry which is preliminary data.</text>
</comment>
<feature type="region of interest" description="Disordered" evidence="1">
    <location>
        <begin position="28"/>
        <end position="105"/>
    </location>
</feature>
<reference evidence="2" key="1">
    <citation type="submission" date="2023-07" db="EMBL/GenBank/DDBJ databases">
        <authorList>
            <consortium name="AG Swart"/>
            <person name="Singh M."/>
            <person name="Singh A."/>
            <person name="Seah K."/>
            <person name="Emmerich C."/>
        </authorList>
    </citation>
    <scope>NUCLEOTIDE SEQUENCE</scope>
    <source>
        <strain evidence="2">DP1</strain>
    </source>
</reference>
<feature type="compositionally biased region" description="Basic and acidic residues" evidence="1">
    <location>
        <begin position="48"/>
        <end position="69"/>
    </location>
</feature>
<organism evidence="2 3">
    <name type="scientific">Euplotes crassus</name>
    <dbReference type="NCBI Taxonomy" id="5936"/>
    <lineage>
        <taxon>Eukaryota</taxon>
        <taxon>Sar</taxon>
        <taxon>Alveolata</taxon>
        <taxon>Ciliophora</taxon>
        <taxon>Intramacronucleata</taxon>
        <taxon>Spirotrichea</taxon>
        <taxon>Hypotrichia</taxon>
        <taxon>Euplotida</taxon>
        <taxon>Euplotidae</taxon>
        <taxon>Moneuplotes</taxon>
    </lineage>
</organism>
<dbReference type="EMBL" id="CAMPGE010023789">
    <property type="protein sequence ID" value="CAI2381686.1"/>
    <property type="molecule type" value="Genomic_DNA"/>
</dbReference>
<keyword evidence="3" id="KW-1185">Reference proteome</keyword>
<feature type="compositionally biased region" description="Polar residues" evidence="1">
    <location>
        <begin position="626"/>
        <end position="635"/>
    </location>
</feature>
<name>A0AAD1XYD0_EUPCR</name>